<organism evidence="1">
    <name type="scientific">marine sediment metagenome</name>
    <dbReference type="NCBI Taxonomy" id="412755"/>
    <lineage>
        <taxon>unclassified sequences</taxon>
        <taxon>metagenomes</taxon>
        <taxon>ecological metagenomes</taxon>
    </lineage>
</organism>
<accession>X1QFY0</accession>
<evidence type="ECO:0008006" key="2">
    <source>
        <dbReference type="Google" id="ProtNLM"/>
    </source>
</evidence>
<dbReference type="AlphaFoldDB" id="X1QFY0"/>
<comment type="caution">
    <text evidence="1">The sequence shown here is derived from an EMBL/GenBank/DDBJ whole genome shotgun (WGS) entry which is preliminary data.</text>
</comment>
<feature type="non-terminal residue" evidence="1">
    <location>
        <position position="188"/>
    </location>
</feature>
<dbReference type="InterPro" id="IPR039476">
    <property type="entry name" value="P2CMN_synthase_LarB"/>
</dbReference>
<protein>
    <recommendedName>
        <fullName evidence="2">PurE domain-containing protein</fullName>
    </recommendedName>
</protein>
<dbReference type="Gene3D" id="3.40.50.1970">
    <property type="match status" value="1"/>
</dbReference>
<dbReference type="PANTHER" id="PTHR43064:SF1">
    <property type="entry name" value="SLL1489 PROTEIN"/>
    <property type="match status" value="1"/>
</dbReference>
<dbReference type="SUPFAM" id="SSF52255">
    <property type="entry name" value="N5-CAIR mutase (phosphoribosylaminoimidazole carboxylase, PurE)"/>
    <property type="match status" value="1"/>
</dbReference>
<dbReference type="PANTHER" id="PTHR43064">
    <property type="entry name" value="PHOSPHORIBOSYLAMINOIMIDAZOLE CARBOXYLASE-RELATED"/>
    <property type="match status" value="1"/>
</dbReference>
<reference evidence="1" key="1">
    <citation type="journal article" date="2014" name="Front. Microbiol.">
        <title>High frequency of phylogenetically diverse reductive dehalogenase-homologous genes in deep subseafloor sedimentary metagenomes.</title>
        <authorList>
            <person name="Kawai M."/>
            <person name="Futagami T."/>
            <person name="Toyoda A."/>
            <person name="Takaki Y."/>
            <person name="Nishi S."/>
            <person name="Hori S."/>
            <person name="Arai W."/>
            <person name="Tsubouchi T."/>
            <person name="Morono Y."/>
            <person name="Uchiyama I."/>
            <person name="Ito T."/>
            <person name="Fujiyama A."/>
            <person name="Inagaki F."/>
            <person name="Takami H."/>
        </authorList>
    </citation>
    <scope>NUCLEOTIDE SEQUENCE</scope>
    <source>
        <strain evidence="1">Expedition CK06-06</strain>
    </source>
</reference>
<proteinExistence type="predicted"/>
<sequence>MGAKSRKELITDVEGVLNALLAGKLTVGQAKRKLAALNIKRIGDLARLDVERIHRIGIPEVVLAEGKNPETVAKAAVALASTSGYSLVTRASKEHLKLIQKELRKDFEVEHNSKARTVVVRKKNHLFPTRGKIGVLAAGTADVPVAEEAAVSAEVMGCEVLKAYDVGVAGIHRLFEPLKHMVEQGVAA</sequence>
<dbReference type="GO" id="GO:0016787">
    <property type="term" value="F:hydrolase activity"/>
    <property type="evidence" value="ECO:0007669"/>
    <property type="project" value="InterPro"/>
</dbReference>
<gene>
    <name evidence="1" type="ORF">S06H3_53020</name>
</gene>
<evidence type="ECO:0000313" key="1">
    <source>
        <dbReference type="EMBL" id="GAI53721.1"/>
    </source>
</evidence>
<name>X1QFY0_9ZZZZ</name>
<dbReference type="EMBL" id="BARV01033768">
    <property type="protein sequence ID" value="GAI53721.1"/>
    <property type="molecule type" value="Genomic_DNA"/>
</dbReference>